<dbReference type="SUPFAM" id="SSF48097">
    <property type="entry name" value="Regulator of G-protein signaling, RGS"/>
    <property type="match status" value="1"/>
</dbReference>
<dbReference type="SMART" id="SM00315">
    <property type="entry name" value="RGS"/>
    <property type="match status" value="1"/>
</dbReference>
<gene>
    <name evidence="3" type="ORF">JKP88DRAFT_347621</name>
</gene>
<feature type="compositionally biased region" description="Low complexity" evidence="1">
    <location>
        <begin position="29"/>
        <end position="47"/>
    </location>
</feature>
<feature type="domain" description="RGS" evidence="2">
    <location>
        <begin position="58"/>
        <end position="168"/>
    </location>
</feature>
<proteinExistence type="predicted"/>
<organism evidence="3 4">
    <name type="scientific">Tribonema minus</name>
    <dbReference type="NCBI Taxonomy" id="303371"/>
    <lineage>
        <taxon>Eukaryota</taxon>
        <taxon>Sar</taxon>
        <taxon>Stramenopiles</taxon>
        <taxon>Ochrophyta</taxon>
        <taxon>PX clade</taxon>
        <taxon>Xanthophyceae</taxon>
        <taxon>Tribonematales</taxon>
        <taxon>Tribonemataceae</taxon>
        <taxon>Tribonema</taxon>
    </lineage>
</organism>
<dbReference type="PANTHER" id="PTHR10845:SF192">
    <property type="entry name" value="DOUBLE HIT, ISOFORM B"/>
    <property type="match status" value="1"/>
</dbReference>
<dbReference type="InterPro" id="IPR016137">
    <property type="entry name" value="RGS"/>
</dbReference>
<dbReference type="OrthoDB" id="196547at2759"/>
<evidence type="ECO:0000313" key="4">
    <source>
        <dbReference type="Proteomes" id="UP000664859"/>
    </source>
</evidence>
<comment type="caution">
    <text evidence="3">The sequence shown here is derived from an EMBL/GenBank/DDBJ whole genome shotgun (WGS) entry which is preliminary data.</text>
</comment>
<sequence length="211" mass="22800">MALLQKWWCEASWWKDSLLHGGGQHPTRSRNGSSSGSSDSSRSSRSGSISDIDAGALELDVALRVPLVLAQFQAYCERTHCTESLEFILRADGLSRLQAGSEELICELQTIAMEFCTPGGDKEINVGSSTREQALELVEKNDASAFAACYLQVYHMLASGVWPRFLASPECLKVHIGKHVLAAESRTAEPSPSSSSHSLDAFGARQPSGTL</sequence>
<evidence type="ECO:0000259" key="2">
    <source>
        <dbReference type="PROSITE" id="PS50132"/>
    </source>
</evidence>
<dbReference type="InterPro" id="IPR036305">
    <property type="entry name" value="RGS_sf"/>
</dbReference>
<dbReference type="PANTHER" id="PTHR10845">
    <property type="entry name" value="REGULATOR OF G PROTEIN SIGNALING"/>
    <property type="match status" value="1"/>
</dbReference>
<evidence type="ECO:0000256" key="1">
    <source>
        <dbReference type="SAM" id="MobiDB-lite"/>
    </source>
</evidence>
<dbReference type="InterPro" id="IPR044926">
    <property type="entry name" value="RGS_subdomain_2"/>
</dbReference>
<dbReference type="PROSITE" id="PS50132">
    <property type="entry name" value="RGS"/>
    <property type="match status" value="1"/>
</dbReference>
<protein>
    <submittedName>
        <fullName evidence="3">RGS domain-containing protein</fullName>
    </submittedName>
</protein>
<dbReference type="AlphaFoldDB" id="A0A835Z8E7"/>
<dbReference type="Pfam" id="PF00615">
    <property type="entry name" value="RGS"/>
    <property type="match status" value="1"/>
</dbReference>
<feature type="region of interest" description="Disordered" evidence="1">
    <location>
        <begin position="185"/>
        <end position="211"/>
    </location>
</feature>
<dbReference type="Gene3D" id="1.10.167.10">
    <property type="entry name" value="Regulator of G-protein Signalling 4, domain 2"/>
    <property type="match status" value="1"/>
</dbReference>
<accession>A0A835Z8E7</accession>
<feature type="region of interest" description="Disordered" evidence="1">
    <location>
        <begin position="21"/>
        <end position="47"/>
    </location>
</feature>
<name>A0A835Z8E7_9STRA</name>
<dbReference type="Proteomes" id="UP000664859">
    <property type="component" value="Unassembled WGS sequence"/>
</dbReference>
<dbReference type="CDD" id="cd07440">
    <property type="entry name" value="RGS"/>
    <property type="match status" value="1"/>
</dbReference>
<keyword evidence="4" id="KW-1185">Reference proteome</keyword>
<dbReference type="EMBL" id="JAFCMP010000046">
    <property type="protein sequence ID" value="KAG5189632.1"/>
    <property type="molecule type" value="Genomic_DNA"/>
</dbReference>
<evidence type="ECO:0000313" key="3">
    <source>
        <dbReference type="EMBL" id="KAG5189632.1"/>
    </source>
</evidence>
<reference evidence="3" key="1">
    <citation type="submission" date="2021-02" db="EMBL/GenBank/DDBJ databases">
        <title>First Annotated Genome of the Yellow-green Alga Tribonema minus.</title>
        <authorList>
            <person name="Mahan K.M."/>
        </authorList>
    </citation>
    <scope>NUCLEOTIDE SEQUENCE</scope>
    <source>
        <strain evidence="3">UTEX B ZZ1240</strain>
    </source>
</reference>